<dbReference type="InParanoid" id="A2DPR0"/>
<reference evidence="2" key="2">
    <citation type="journal article" date="2007" name="Science">
        <title>Draft genome sequence of the sexually transmitted pathogen Trichomonas vaginalis.</title>
        <authorList>
            <person name="Carlton J.M."/>
            <person name="Hirt R.P."/>
            <person name="Silva J.C."/>
            <person name="Delcher A.L."/>
            <person name="Schatz M."/>
            <person name="Zhao Q."/>
            <person name="Wortman J.R."/>
            <person name="Bidwell S.L."/>
            <person name="Alsmark U.C.M."/>
            <person name="Besteiro S."/>
            <person name="Sicheritz-Ponten T."/>
            <person name="Noel C.J."/>
            <person name="Dacks J.B."/>
            <person name="Foster P.G."/>
            <person name="Simillion C."/>
            <person name="Van de Peer Y."/>
            <person name="Miranda-Saavedra D."/>
            <person name="Barton G.J."/>
            <person name="Westrop G.D."/>
            <person name="Mueller S."/>
            <person name="Dessi D."/>
            <person name="Fiori P.L."/>
            <person name="Ren Q."/>
            <person name="Paulsen I."/>
            <person name="Zhang H."/>
            <person name="Bastida-Corcuera F.D."/>
            <person name="Simoes-Barbosa A."/>
            <person name="Brown M.T."/>
            <person name="Hayes R.D."/>
            <person name="Mukherjee M."/>
            <person name="Okumura C.Y."/>
            <person name="Schneider R."/>
            <person name="Smith A.J."/>
            <person name="Vanacova S."/>
            <person name="Villalvazo M."/>
            <person name="Haas B.J."/>
            <person name="Pertea M."/>
            <person name="Feldblyum T.V."/>
            <person name="Utterback T.R."/>
            <person name="Shu C.L."/>
            <person name="Osoegawa K."/>
            <person name="de Jong P.J."/>
            <person name="Hrdy I."/>
            <person name="Horvathova L."/>
            <person name="Zubacova Z."/>
            <person name="Dolezal P."/>
            <person name="Malik S.B."/>
            <person name="Logsdon J.M. Jr."/>
            <person name="Henze K."/>
            <person name="Gupta A."/>
            <person name="Wang C.C."/>
            <person name="Dunne R.L."/>
            <person name="Upcroft J.A."/>
            <person name="Upcroft P."/>
            <person name="White O."/>
            <person name="Salzberg S.L."/>
            <person name="Tang P."/>
            <person name="Chiu C.-H."/>
            <person name="Lee Y.-S."/>
            <person name="Embley T.M."/>
            <person name="Coombs G.H."/>
            <person name="Mottram J.C."/>
            <person name="Tachezy J."/>
            <person name="Fraser-Liggett C.M."/>
            <person name="Johnson P.J."/>
        </authorList>
    </citation>
    <scope>NUCLEOTIDE SEQUENCE [LARGE SCALE GENOMIC DNA]</scope>
    <source>
        <strain evidence="2">G3</strain>
    </source>
</reference>
<sequence length="274" mass="31631">MSLDIAYYANNVDTWCNDDAFFQCRTVKDMNDILEKTKLTKNQFCDMFKNVTKVFNANEILEIIQHTHVDAVCYKDDPCTILNIISEILNTQIKSEMCIAYQAKNQQLLKNIQDQINSLKNINFDIKRRMLDIFYPVGTIYESMNNTDPSTLFGGHWIPIENKFLFSVPTNNSSKQTGGSQYISVKNLPSHSHYISLSTSTESHSHRFCYTYVYCAGPGPRPRYSNTDFSPEQQSCITSESTHSHNIEGYTESSGKGTAYMPQYITCYRWYRDY</sequence>
<proteinExistence type="predicted"/>
<dbReference type="PANTHER" id="PTHR19051:SF32">
    <property type="entry name" value="KERATIN-ASSOCIATED PROTEIN 13-3"/>
    <property type="match status" value="1"/>
</dbReference>
<evidence type="ECO:0000313" key="3">
    <source>
        <dbReference type="Proteomes" id="UP000001542"/>
    </source>
</evidence>
<organism evidence="2 3">
    <name type="scientific">Trichomonas vaginalis (strain ATCC PRA-98 / G3)</name>
    <dbReference type="NCBI Taxonomy" id="412133"/>
    <lineage>
        <taxon>Eukaryota</taxon>
        <taxon>Metamonada</taxon>
        <taxon>Parabasalia</taxon>
        <taxon>Trichomonadida</taxon>
        <taxon>Trichomonadidae</taxon>
        <taxon>Trichomonas</taxon>
    </lineage>
</organism>
<gene>
    <name evidence="2" type="ORF">TVAG_235420</name>
</gene>
<dbReference type="VEuPathDB" id="TrichDB:TVAG_235420"/>
<dbReference type="Proteomes" id="UP000001542">
    <property type="component" value="Unassembled WGS sequence"/>
</dbReference>
<reference evidence="2" key="1">
    <citation type="submission" date="2006-10" db="EMBL/GenBank/DDBJ databases">
        <authorList>
            <person name="Amadeo P."/>
            <person name="Zhao Q."/>
            <person name="Wortman J."/>
            <person name="Fraser-Liggett C."/>
            <person name="Carlton J."/>
        </authorList>
    </citation>
    <scope>NUCLEOTIDE SEQUENCE</scope>
    <source>
        <strain evidence="2">G3</strain>
    </source>
</reference>
<feature type="domain" description="Baseplate structural protein Gp10 C-terminal" evidence="1">
    <location>
        <begin position="130"/>
        <end position="272"/>
    </location>
</feature>
<evidence type="ECO:0000313" key="2">
    <source>
        <dbReference type="EMBL" id="EAY17660.1"/>
    </source>
</evidence>
<name>A2DPR0_TRIV3</name>
<keyword evidence="3" id="KW-1185">Reference proteome</keyword>
<dbReference type="EMBL" id="DS113228">
    <property type="protein sequence ID" value="EAY17660.1"/>
    <property type="molecule type" value="Genomic_DNA"/>
</dbReference>
<dbReference type="OrthoDB" id="10657066at2759"/>
<evidence type="ECO:0000259" key="1">
    <source>
        <dbReference type="Pfam" id="PF21939"/>
    </source>
</evidence>
<dbReference type="InterPro" id="IPR053827">
    <property type="entry name" value="Gp10_C"/>
</dbReference>
<dbReference type="PANTHER" id="PTHR19051">
    <property type="entry name" value="KERATIN-ASSOCIATED PROTEIN"/>
    <property type="match status" value="1"/>
</dbReference>
<protein>
    <recommendedName>
        <fullName evidence="1">Baseplate structural protein Gp10 C-terminal domain-containing protein</fullName>
    </recommendedName>
</protein>
<dbReference type="AlphaFoldDB" id="A2DPR0"/>
<accession>A2DPR0</accession>
<dbReference type="Pfam" id="PF21939">
    <property type="entry name" value="Gp10_C"/>
    <property type="match status" value="1"/>
</dbReference>